<dbReference type="InterPro" id="IPR038765">
    <property type="entry name" value="Papain-like_cys_pep_sf"/>
</dbReference>
<organism evidence="1 2">
    <name type="scientific">Flintibacter hominis</name>
    <dbReference type="NCBI Taxonomy" id="2763048"/>
    <lineage>
        <taxon>Bacteria</taxon>
        <taxon>Bacillati</taxon>
        <taxon>Bacillota</taxon>
        <taxon>Clostridia</taxon>
        <taxon>Eubacteriales</taxon>
        <taxon>Flintibacter</taxon>
    </lineage>
</organism>
<accession>A0A8J6JA31</accession>
<evidence type="ECO:0000313" key="2">
    <source>
        <dbReference type="Proteomes" id="UP000628736"/>
    </source>
</evidence>
<dbReference type="RefSeq" id="WP_147570724.1">
    <property type="nucleotide sequence ID" value="NZ_JACOPO010000004.1"/>
</dbReference>
<evidence type="ECO:0000313" key="1">
    <source>
        <dbReference type="EMBL" id="MBC5722698.1"/>
    </source>
</evidence>
<dbReference type="Gene3D" id="3.90.1720.10">
    <property type="entry name" value="endopeptidase domain like (from Nostoc punctiforme)"/>
    <property type="match status" value="1"/>
</dbReference>
<name>A0A8J6JA31_9FIRM</name>
<dbReference type="Proteomes" id="UP000628736">
    <property type="component" value="Unassembled WGS sequence"/>
</dbReference>
<dbReference type="SUPFAM" id="SSF54001">
    <property type="entry name" value="Cysteine proteinases"/>
    <property type="match status" value="1"/>
</dbReference>
<reference evidence="1" key="1">
    <citation type="submission" date="2020-08" db="EMBL/GenBank/DDBJ databases">
        <title>Genome public.</title>
        <authorList>
            <person name="Liu C."/>
            <person name="Sun Q."/>
        </authorList>
    </citation>
    <scope>NUCLEOTIDE SEQUENCE</scope>
    <source>
        <strain evidence="1">NSJ-23</strain>
    </source>
</reference>
<gene>
    <name evidence="1" type="ORF">H8S11_07720</name>
</gene>
<protein>
    <submittedName>
        <fullName evidence="1">Uncharacterized protein</fullName>
    </submittedName>
</protein>
<proteinExistence type="predicted"/>
<dbReference type="AlphaFoldDB" id="A0A8J6JA31"/>
<sequence length="177" mass="20082">MEERAIHILLTRSGTWFSRLIHLATQDDYTHASIGLDGPAGPFYSFARKYEHFALPAGLVEEQVTGRRRAVPCCLYELRVSQDTYIALRRQLQAMYAQREEYHYSVLGAFACYFNLSLQRRHHFFCSQFVAGLLADCGAVELPKPPTLLRPADFCSLKGLRPVHRGLLEGILVQPAL</sequence>
<keyword evidence="2" id="KW-1185">Reference proteome</keyword>
<comment type="caution">
    <text evidence="1">The sequence shown here is derived from an EMBL/GenBank/DDBJ whole genome shotgun (WGS) entry which is preliminary data.</text>
</comment>
<dbReference type="EMBL" id="JACOPO010000004">
    <property type="protein sequence ID" value="MBC5722698.1"/>
    <property type="molecule type" value="Genomic_DNA"/>
</dbReference>